<evidence type="ECO:0000313" key="4">
    <source>
        <dbReference type="EMBL" id="SEA09274.1"/>
    </source>
</evidence>
<evidence type="ECO:0000313" key="5">
    <source>
        <dbReference type="Proteomes" id="UP000199409"/>
    </source>
</evidence>
<dbReference type="Gene3D" id="3.40.1390.20">
    <property type="entry name" value="HprK N-terminal domain-like"/>
    <property type="match status" value="1"/>
</dbReference>
<feature type="domain" description="DRTGG" evidence="3">
    <location>
        <begin position="220"/>
        <end position="322"/>
    </location>
</feature>
<comment type="subunit">
    <text evidence="1">Homohexamer.</text>
</comment>
<organism evidence="4 5">
    <name type="scientific">Desulfuromusa kysingii</name>
    <dbReference type="NCBI Taxonomy" id="37625"/>
    <lineage>
        <taxon>Bacteria</taxon>
        <taxon>Pseudomonadati</taxon>
        <taxon>Thermodesulfobacteriota</taxon>
        <taxon>Desulfuromonadia</taxon>
        <taxon>Desulfuromonadales</taxon>
        <taxon>Geopsychrobacteraceae</taxon>
        <taxon>Desulfuromusa</taxon>
    </lineage>
</organism>
<dbReference type="SUPFAM" id="SSF52540">
    <property type="entry name" value="P-loop containing nucleoside triphosphate hydrolases"/>
    <property type="match status" value="1"/>
</dbReference>
<keyword evidence="5" id="KW-1185">Reference proteome</keyword>
<name>A0A1H3YE60_9BACT</name>
<proteinExistence type="predicted"/>
<dbReference type="AlphaFoldDB" id="A0A1H3YE60"/>
<reference evidence="4 5" key="1">
    <citation type="submission" date="2016-10" db="EMBL/GenBank/DDBJ databases">
        <authorList>
            <person name="de Groot N.N."/>
        </authorList>
    </citation>
    <scope>NUCLEOTIDE SEQUENCE [LARGE SCALE GENOMIC DNA]</scope>
    <source>
        <strain evidence="4 5">DSM 7343</strain>
    </source>
</reference>
<sequence>MAKKLFIAATGQDTGKTTASLSLLHLAKKKYRRVAFIKPLGPKVTEYKGVIVDKDAALMCQVFHMTGDLPYMSPVVIHPDSTRKALDGKLDPQELENKILHACEMLEKKSDFIIIEGSGHPGVGSVVNLSNARIAKLLRAQVLMITGGGIGNVIDNVHMNKALFDKEGVDVRAIMPNKLLPEKRDNTLNYLKKAFAGENFKVVGGFNYQPVLANPTLNRIARILDLEIHGNKRDAKRIIHYLQIGAPSTQRVTELLREDTLLIVTSSRDELLVTLSNLYQIPAYRSKIVGLLIPGIHKISDITQQIVDRSNIPYLRTNSHTTGKLYRTINEDVYKLQAEDKEKIDMIKQLAEVRFDFDQLDDLFS</sequence>
<dbReference type="EMBL" id="FNQN01000003">
    <property type="protein sequence ID" value="SEA09274.1"/>
    <property type="molecule type" value="Genomic_DNA"/>
</dbReference>
<dbReference type="InterPro" id="IPR028979">
    <property type="entry name" value="Ser_kin/Pase_Hpr-like_N_sf"/>
</dbReference>
<dbReference type="Pfam" id="PF07085">
    <property type="entry name" value="DRTGG"/>
    <property type="match status" value="1"/>
</dbReference>
<dbReference type="Gene3D" id="3.40.50.300">
    <property type="entry name" value="P-loop containing nucleotide triphosphate hydrolases"/>
    <property type="match status" value="1"/>
</dbReference>
<gene>
    <name evidence="4" type="ORF">SAMN05660420_01182</name>
</gene>
<dbReference type="Pfam" id="PF13500">
    <property type="entry name" value="AAA_26"/>
    <property type="match status" value="1"/>
</dbReference>
<dbReference type="OrthoDB" id="9773206at2"/>
<evidence type="ECO:0000259" key="3">
    <source>
        <dbReference type="Pfam" id="PF07085"/>
    </source>
</evidence>
<dbReference type="RefSeq" id="WP_092345706.1">
    <property type="nucleotide sequence ID" value="NZ_FNQN01000003.1"/>
</dbReference>
<dbReference type="InterPro" id="IPR010766">
    <property type="entry name" value="DRTGG"/>
</dbReference>
<dbReference type="CDD" id="cd03109">
    <property type="entry name" value="DTBS"/>
    <property type="match status" value="1"/>
</dbReference>
<dbReference type="PANTHER" id="PTHR21343:SF8">
    <property type="entry name" value="DRTGG DOMAIN-CONTAINING PROTEIN"/>
    <property type="match status" value="1"/>
</dbReference>
<dbReference type="PANTHER" id="PTHR21343">
    <property type="entry name" value="DETHIOBIOTIN SYNTHETASE"/>
    <property type="match status" value="1"/>
</dbReference>
<keyword evidence="2" id="KW-0315">Glutamine amidotransferase</keyword>
<evidence type="ECO:0000256" key="2">
    <source>
        <dbReference type="ARBA" id="ARBA00022962"/>
    </source>
</evidence>
<dbReference type="Proteomes" id="UP000199409">
    <property type="component" value="Unassembled WGS sequence"/>
</dbReference>
<accession>A0A1H3YE60</accession>
<dbReference type="STRING" id="37625.SAMN05660420_01182"/>
<dbReference type="InterPro" id="IPR027417">
    <property type="entry name" value="P-loop_NTPase"/>
</dbReference>
<evidence type="ECO:0000256" key="1">
    <source>
        <dbReference type="ARBA" id="ARBA00011643"/>
    </source>
</evidence>
<protein>
    <recommendedName>
        <fullName evidence="3">DRTGG domain-containing protein</fullName>
    </recommendedName>
</protein>
<dbReference type="SUPFAM" id="SSF75138">
    <property type="entry name" value="HprK N-terminal domain-like"/>
    <property type="match status" value="1"/>
</dbReference>